<accession>A0AAX6I840</accession>
<dbReference type="PANTHER" id="PTHR31236">
    <property type="entry name" value="BURP DOMAIN PROTEIN USPL1-LIKE"/>
    <property type="match status" value="1"/>
</dbReference>
<evidence type="ECO:0000313" key="4">
    <source>
        <dbReference type="Proteomes" id="UP001140949"/>
    </source>
</evidence>
<gene>
    <name evidence="3" type="ORF">M6B38_271265</name>
</gene>
<name>A0AAX6I840_IRIPA</name>
<sequence>MARFLLLSFLMIGVAVAAVHAAHPAEDYWNEAFPNTPMPRAIQYLLQTTDVNVDELKGSTVNVGSSNYQYASAEPYVHGDPKGSAVNYNYASAENGDPKGSAVNYNYASAENGDSKGSAVNYNYASAENRDPKGSAVNYHYASAENGDPKGSAVNYNYASVENRDPKGSAVNYHYASAENGDPKGSAVNYNYASAENGDPKGSAVNYHYASAENGDPKGSAVNYNYASAENGDPRGSAVNYHYASAENGDPRGSAVNYNYASAENGDPKGSAVNYNYASAENGDPKGSAVNYNYASAETYVHGNPAATLFFLERNLRPGTNMTLHFTRTRTTSGAPAPLLPRRVASSIPFSSAKLPEILSRFSIRPNSEEADAVRSTLRMCEEPANDGETKFCATSLESMADLSASRLGTFDIRAVSTSVAAANGGATPEQVYTVAVGGVRSLAATSGSELVVCHALAYAHAVFYCHRAPATRAYRVALVGEDGTKADTVAVCHTDTAKWNPNRIAFQVLGVRPGSEPICHFLPEDHLVWIGPRK</sequence>
<dbReference type="SMART" id="SM01045">
    <property type="entry name" value="BURP"/>
    <property type="match status" value="1"/>
</dbReference>
<dbReference type="PROSITE" id="PS51277">
    <property type="entry name" value="BURP"/>
    <property type="match status" value="1"/>
</dbReference>
<keyword evidence="1" id="KW-0732">Signal</keyword>
<keyword evidence="4" id="KW-1185">Reference proteome</keyword>
<dbReference type="AlphaFoldDB" id="A0AAX6I840"/>
<evidence type="ECO:0000313" key="3">
    <source>
        <dbReference type="EMBL" id="KAJ6849057.1"/>
    </source>
</evidence>
<evidence type="ECO:0000256" key="1">
    <source>
        <dbReference type="SAM" id="SignalP"/>
    </source>
</evidence>
<feature type="chain" id="PRO_5043679907" description="BURP domain-containing protein" evidence="1">
    <location>
        <begin position="22"/>
        <end position="535"/>
    </location>
</feature>
<reference evidence="3" key="2">
    <citation type="submission" date="2023-04" db="EMBL/GenBank/DDBJ databases">
        <authorList>
            <person name="Bruccoleri R.E."/>
            <person name="Oakeley E.J."/>
            <person name="Faust A.-M."/>
            <person name="Dessus-Babus S."/>
            <person name="Altorfer M."/>
            <person name="Burckhardt D."/>
            <person name="Oertli M."/>
            <person name="Naumann U."/>
            <person name="Petersen F."/>
            <person name="Wong J."/>
        </authorList>
    </citation>
    <scope>NUCLEOTIDE SEQUENCE</scope>
    <source>
        <strain evidence="3">GSM-AAB239-AS_SAM_17_03QT</strain>
        <tissue evidence="3">Leaf</tissue>
    </source>
</reference>
<dbReference type="InterPro" id="IPR004873">
    <property type="entry name" value="BURP_dom"/>
</dbReference>
<dbReference type="Proteomes" id="UP001140949">
    <property type="component" value="Unassembled WGS sequence"/>
</dbReference>
<dbReference type="Pfam" id="PF03181">
    <property type="entry name" value="BURP"/>
    <property type="match status" value="1"/>
</dbReference>
<evidence type="ECO:0000259" key="2">
    <source>
        <dbReference type="PROSITE" id="PS51277"/>
    </source>
</evidence>
<feature type="domain" description="BURP" evidence="2">
    <location>
        <begin position="310"/>
        <end position="533"/>
    </location>
</feature>
<dbReference type="InterPro" id="IPR044816">
    <property type="entry name" value="BURP"/>
</dbReference>
<proteinExistence type="predicted"/>
<comment type="caution">
    <text evidence="3">The sequence shown here is derived from an EMBL/GenBank/DDBJ whole genome shotgun (WGS) entry which is preliminary data.</text>
</comment>
<dbReference type="EMBL" id="JANAVB010003999">
    <property type="protein sequence ID" value="KAJ6849057.1"/>
    <property type="molecule type" value="Genomic_DNA"/>
</dbReference>
<feature type="signal peptide" evidence="1">
    <location>
        <begin position="1"/>
        <end position="21"/>
    </location>
</feature>
<protein>
    <recommendedName>
        <fullName evidence="2">BURP domain-containing protein</fullName>
    </recommendedName>
</protein>
<reference evidence="3" key="1">
    <citation type="journal article" date="2023" name="GigaByte">
        <title>Genome assembly of the bearded iris, Iris pallida Lam.</title>
        <authorList>
            <person name="Bruccoleri R.E."/>
            <person name="Oakeley E.J."/>
            <person name="Faust A.M.E."/>
            <person name="Altorfer M."/>
            <person name="Dessus-Babus S."/>
            <person name="Burckhardt D."/>
            <person name="Oertli M."/>
            <person name="Naumann U."/>
            <person name="Petersen F."/>
            <person name="Wong J."/>
        </authorList>
    </citation>
    <scope>NUCLEOTIDE SEQUENCE</scope>
    <source>
        <strain evidence="3">GSM-AAB239-AS_SAM_17_03QT</strain>
    </source>
</reference>
<dbReference type="PANTHER" id="PTHR31236:SF2">
    <property type="entry name" value="BURP DOMAIN PROTEIN RD22"/>
    <property type="match status" value="1"/>
</dbReference>
<organism evidence="3 4">
    <name type="scientific">Iris pallida</name>
    <name type="common">Sweet iris</name>
    <dbReference type="NCBI Taxonomy" id="29817"/>
    <lineage>
        <taxon>Eukaryota</taxon>
        <taxon>Viridiplantae</taxon>
        <taxon>Streptophyta</taxon>
        <taxon>Embryophyta</taxon>
        <taxon>Tracheophyta</taxon>
        <taxon>Spermatophyta</taxon>
        <taxon>Magnoliopsida</taxon>
        <taxon>Liliopsida</taxon>
        <taxon>Asparagales</taxon>
        <taxon>Iridaceae</taxon>
        <taxon>Iridoideae</taxon>
        <taxon>Irideae</taxon>
        <taxon>Iris</taxon>
    </lineage>
</organism>